<comment type="caution">
    <text evidence="1">The sequence shown here is derived from an EMBL/GenBank/DDBJ whole genome shotgun (WGS) entry which is preliminary data.</text>
</comment>
<sequence>MGSTTISYNGYHDSIPLGDGVWSGEDGNTVTLLEPCGIGDLTGDGAADALGVVALTNGGTGTFFTLVAWRNVGGNPVCAAVADLGDRTPVESITIAGGKAKVVYLTRTDDAPMAQVNLRRTATYQLAGGHLTEMSHTDAPYSG</sequence>
<organism evidence="1 2">
    <name type="scientific">Luedemannella flava</name>
    <dbReference type="NCBI Taxonomy" id="349316"/>
    <lineage>
        <taxon>Bacteria</taxon>
        <taxon>Bacillati</taxon>
        <taxon>Actinomycetota</taxon>
        <taxon>Actinomycetes</taxon>
        <taxon>Micromonosporales</taxon>
        <taxon>Micromonosporaceae</taxon>
        <taxon>Luedemannella</taxon>
    </lineage>
</organism>
<gene>
    <name evidence="1" type="ORF">GCM10009682_37450</name>
</gene>
<reference evidence="2" key="1">
    <citation type="journal article" date="2019" name="Int. J. Syst. Evol. Microbiol.">
        <title>The Global Catalogue of Microorganisms (GCM) 10K type strain sequencing project: providing services to taxonomists for standard genome sequencing and annotation.</title>
        <authorList>
            <consortium name="The Broad Institute Genomics Platform"/>
            <consortium name="The Broad Institute Genome Sequencing Center for Infectious Disease"/>
            <person name="Wu L."/>
            <person name="Ma J."/>
        </authorList>
    </citation>
    <scope>NUCLEOTIDE SEQUENCE [LARGE SCALE GENOMIC DNA]</scope>
    <source>
        <strain evidence="2">JCM 13250</strain>
    </source>
</reference>
<protein>
    <submittedName>
        <fullName evidence="1">Uncharacterized protein</fullName>
    </submittedName>
</protein>
<proteinExistence type="predicted"/>
<keyword evidence="2" id="KW-1185">Reference proteome</keyword>
<evidence type="ECO:0000313" key="1">
    <source>
        <dbReference type="EMBL" id="GAA1812690.1"/>
    </source>
</evidence>
<accession>A0ABP4YHY0</accession>
<dbReference type="Proteomes" id="UP001500218">
    <property type="component" value="Unassembled WGS sequence"/>
</dbReference>
<evidence type="ECO:0000313" key="2">
    <source>
        <dbReference type="Proteomes" id="UP001500218"/>
    </source>
</evidence>
<name>A0ABP4YHY0_9ACTN</name>
<dbReference type="EMBL" id="BAAALT010000116">
    <property type="protein sequence ID" value="GAA1812690.1"/>
    <property type="molecule type" value="Genomic_DNA"/>
</dbReference>